<protein>
    <submittedName>
        <fullName evidence="1">Uncharacterized protein</fullName>
    </submittedName>
</protein>
<sequence length="137" mass="13526">MLPRSVSSAPIAAPATATPLKIAAAPHLPRAFCSGFTTGASGTIGRAEAGRGVLRLVERGFGTGFGTAFRGGDSADDFASDVGFTGAGFDGATGLAVEVAATDLGALVLRGARRRVTGFLLSVSGGSVSATAMLPQK</sequence>
<dbReference type="Proteomes" id="UP000326857">
    <property type="component" value="Unassembled WGS sequence"/>
</dbReference>
<proteinExistence type="predicted"/>
<reference evidence="1 2" key="1">
    <citation type="submission" date="2019-09" db="EMBL/GenBank/DDBJ databases">
        <authorList>
            <person name="Dittami M. S."/>
        </authorList>
    </citation>
    <scope>NUCLEOTIDE SEQUENCE [LARGE SCALE GENOMIC DNA]</scope>
    <source>
        <strain evidence="1">SPHINGO391</strain>
    </source>
</reference>
<evidence type="ECO:0000313" key="2">
    <source>
        <dbReference type="Proteomes" id="UP000326857"/>
    </source>
</evidence>
<dbReference type="EMBL" id="CABVLI010000043">
    <property type="protein sequence ID" value="VVT23718.1"/>
    <property type="molecule type" value="Genomic_DNA"/>
</dbReference>
<accession>A0A5E7ZWX9</accession>
<organism evidence="1 2">
    <name type="scientific">Sphingomonas aurantiaca</name>
    <dbReference type="NCBI Taxonomy" id="185949"/>
    <lineage>
        <taxon>Bacteria</taxon>
        <taxon>Pseudomonadati</taxon>
        <taxon>Pseudomonadota</taxon>
        <taxon>Alphaproteobacteria</taxon>
        <taxon>Sphingomonadales</taxon>
        <taxon>Sphingomonadaceae</taxon>
        <taxon>Sphingomonas</taxon>
    </lineage>
</organism>
<name>A0A5E7ZWX9_9SPHN</name>
<evidence type="ECO:0000313" key="1">
    <source>
        <dbReference type="EMBL" id="VVT23718.1"/>
    </source>
</evidence>
<dbReference type="AlphaFoldDB" id="A0A5E7ZWX9"/>
<gene>
    <name evidence="1" type="ORF">SPHINGO391_480005</name>
</gene>